<dbReference type="PANTHER" id="PTHR13200">
    <property type="entry name" value="EEF1A LYSINE METHYLTRANSFERASE 1"/>
    <property type="match status" value="1"/>
</dbReference>
<dbReference type="OrthoDB" id="206354at2759"/>
<evidence type="ECO:0000313" key="7">
    <source>
        <dbReference type="Proteomes" id="UP000283509"/>
    </source>
</evidence>
<organism evidence="6 7">
    <name type="scientific">Penaeus vannamei</name>
    <name type="common">Whiteleg shrimp</name>
    <name type="synonym">Litopenaeus vannamei</name>
    <dbReference type="NCBI Taxonomy" id="6689"/>
    <lineage>
        <taxon>Eukaryota</taxon>
        <taxon>Metazoa</taxon>
        <taxon>Ecdysozoa</taxon>
        <taxon>Arthropoda</taxon>
        <taxon>Crustacea</taxon>
        <taxon>Multicrustacea</taxon>
        <taxon>Malacostraca</taxon>
        <taxon>Eumalacostraca</taxon>
        <taxon>Eucarida</taxon>
        <taxon>Decapoda</taxon>
        <taxon>Dendrobranchiata</taxon>
        <taxon>Penaeoidea</taxon>
        <taxon>Penaeidae</taxon>
        <taxon>Penaeus</taxon>
    </lineage>
</organism>
<name>A0A3R7PJH6_PENVA</name>
<dbReference type="AlphaFoldDB" id="A0A3R7PJH6"/>
<comment type="subcellular location">
    <subcellularLocation>
        <location evidence="1">Cytoplasm</location>
    </subcellularLocation>
</comment>
<accession>A0A3R7PJH6</accession>
<keyword evidence="7" id="KW-1185">Reference proteome</keyword>
<feature type="non-terminal residue" evidence="6">
    <location>
        <position position="165"/>
    </location>
</feature>
<keyword evidence="2" id="KW-0963">Cytoplasm</keyword>
<dbReference type="InterPro" id="IPR019369">
    <property type="entry name" value="Efm5/EEF1AKMT1"/>
</dbReference>
<dbReference type="EMBL" id="QCYY01001978">
    <property type="protein sequence ID" value="ROT73865.1"/>
    <property type="molecule type" value="Genomic_DNA"/>
</dbReference>
<gene>
    <name evidence="6" type="ORF">C7M84_007669</name>
</gene>
<dbReference type="Proteomes" id="UP000283509">
    <property type="component" value="Unassembled WGS sequence"/>
</dbReference>
<proteinExistence type="predicted"/>
<feature type="region of interest" description="Disordered" evidence="5">
    <location>
        <begin position="53"/>
        <end position="76"/>
    </location>
</feature>
<feature type="region of interest" description="Disordered" evidence="5">
    <location>
        <begin position="1"/>
        <end position="21"/>
    </location>
</feature>
<reference evidence="6 7" key="2">
    <citation type="submission" date="2019-01" db="EMBL/GenBank/DDBJ databases">
        <title>The decoding of complex shrimp genome reveals the adaptation for benthos swimmer, frequently molting mechanism and breeding impact on genome.</title>
        <authorList>
            <person name="Sun Y."/>
            <person name="Gao Y."/>
            <person name="Yu Y."/>
        </authorList>
    </citation>
    <scope>NUCLEOTIDE SEQUENCE [LARGE SCALE GENOMIC DNA]</scope>
    <source>
        <tissue evidence="6">Muscle</tissue>
    </source>
</reference>
<comment type="caution">
    <text evidence="6">The sequence shown here is derived from an EMBL/GenBank/DDBJ whole genome shotgun (WGS) entry which is preliminary data.</text>
</comment>
<keyword evidence="3" id="KW-0489">Methyltransferase</keyword>
<dbReference type="STRING" id="6689.A0A3R7PJH6"/>
<evidence type="ECO:0000256" key="4">
    <source>
        <dbReference type="ARBA" id="ARBA00022679"/>
    </source>
</evidence>
<dbReference type="GO" id="GO:0005737">
    <property type="term" value="C:cytoplasm"/>
    <property type="evidence" value="ECO:0007669"/>
    <property type="project" value="UniProtKB-SubCell"/>
</dbReference>
<keyword evidence="4" id="KW-0808">Transferase</keyword>
<evidence type="ECO:0000256" key="3">
    <source>
        <dbReference type="ARBA" id="ARBA00022603"/>
    </source>
</evidence>
<evidence type="ECO:0000256" key="1">
    <source>
        <dbReference type="ARBA" id="ARBA00004496"/>
    </source>
</evidence>
<protein>
    <recommendedName>
        <fullName evidence="8">N(6)-adenine-specific DNA methyltransferase 2</fullName>
    </recommendedName>
</protein>
<sequence length="165" mass="18836">MVIEREKKTPPPKSTTESNTWHRLRPHPHWATWADVFSCSLFVLPAIKMSSTMNGVESDDETPQVSITSESDDDLPQLSAGTMAALMEFFKEEEERKDKLRQIEEGEIPDTFEEDWNMSQFWYAEETSNSLAQECLRLAGNNGTIACVSSPTLYRTLRGMDHECK</sequence>
<evidence type="ECO:0000313" key="6">
    <source>
        <dbReference type="EMBL" id="ROT73865.1"/>
    </source>
</evidence>
<dbReference type="GO" id="GO:0016279">
    <property type="term" value="F:protein-lysine N-methyltransferase activity"/>
    <property type="evidence" value="ECO:0007669"/>
    <property type="project" value="InterPro"/>
</dbReference>
<dbReference type="PANTHER" id="PTHR13200:SF0">
    <property type="entry name" value="EEF1A LYSINE METHYLTRANSFERASE 1"/>
    <property type="match status" value="1"/>
</dbReference>
<dbReference type="Pfam" id="PF10237">
    <property type="entry name" value="N6-adenineMlase"/>
    <property type="match status" value="1"/>
</dbReference>
<evidence type="ECO:0000256" key="2">
    <source>
        <dbReference type="ARBA" id="ARBA00022490"/>
    </source>
</evidence>
<evidence type="ECO:0008006" key="8">
    <source>
        <dbReference type="Google" id="ProtNLM"/>
    </source>
</evidence>
<evidence type="ECO:0000256" key="5">
    <source>
        <dbReference type="SAM" id="MobiDB-lite"/>
    </source>
</evidence>
<reference evidence="6 7" key="1">
    <citation type="submission" date="2018-04" db="EMBL/GenBank/DDBJ databases">
        <authorList>
            <person name="Zhang X."/>
            <person name="Yuan J."/>
            <person name="Li F."/>
            <person name="Xiang J."/>
        </authorList>
    </citation>
    <scope>NUCLEOTIDE SEQUENCE [LARGE SCALE GENOMIC DNA]</scope>
    <source>
        <tissue evidence="6">Muscle</tissue>
    </source>
</reference>
<dbReference type="GO" id="GO:0032259">
    <property type="term" value="P:methylation"/>
    <property type="evidence" value="ECO:0007669"/>
    <property type="project" value="UniProtKB-KW"/>
</dbReference>
<dbReference type="InterPro" id="IPR041370">
    <property type="entry name" value="Mlase_EEF1AKMT1/ZCCHC4"/>
</dbReference>